<keyword evidence="3 7" id="KW-1133">Transmembrane helix</keyword>
<dbReference type="Pfam" id="PF10192">
    <property type="entry name" value="GPR180-TMEM145_TM"/>
    <property type="match status" value="1"/>
</dbReference>
<feature type="transmembrane region" description="Helical" evidence="7">
    <location>
        <begin position="285"/>
        <end position="306"/>
    </location>
</feature>
<dbReference type="InterPro" id="IPR047831">
    <property type="entry name" value="GPR180/TMEM145"/>
</dbReference>
<feature type="transmembrane region" description="Helical" evidence="7">
    <location>
        <begin position="247"/>
        <end position="265"/>
    </location>
</feature>
<organism evidence="11 12">
    <name type="scientific">Strongylocentrotus purpuratus</name>
    <name type="common">Purple sea urchin</name>
    <dbReference type="NCBI Taxonomy" id="7668"/>
    <lineage>
        <taxon>Eukaryota</taxon>
        <taxon>Metazoa</taxon>
        <taxon>Echinodermata</taxon>
        <taxon>Eleutherozoa</taxon>
        <taxon>Echinozoa</taxon>
        <taxon>Echinoidea</taxon>
        <taxon>Euechinoidea</taxon>
        <taxon>Echinacea</taxon>
        <taxon>Camarodonta</taxon>
        <taxon>Echinidea</taxon>
        <taxon>Strongylocentrotidae</taxon>
        <taxon>Strongylocentrotus</taxon>
    </lineage>
</organism>
<evidence type="ECO:0000256" key="2">
    <source>
        <dbReference type="ARBA" id="ARBA00022692"/>
    </source>
</evidence>
<dbReference type="OrthoDB" id="205745at2759"/>
<dbReference type="Pfam" id="PF21892">
    <property type="entry name" value="TMEM145_N"/>
    <property type="match status" value="1"/>
</dbReference>
<evidence type="ECO:0000256" key="4">
    <source>
        <dbReference type="ARBA" id="ARBA00023136"/>
    </source>
</evidence>
<evidence type="ECO:0008006" key="13">
    <source>
        <dbReference type="Google" id="ProtNLM"/>
    </source>
</evidence>
<evidence type="ECO:0000313" key="12">
    <source>
        <dbReference type="Proteomes" id="UP000007110"/>
    </source>
</evidence>
<dbReference type="KEGG" id="spu:100889471"/>
<evidence type="ECO:0000313" key="11">
    <source>
        <dbReference type="EnsemblMetazoa" id="XP_030834515"/>
    </source>
</evidence>
<accession>A0A7M7SVM5</accession>
<feature type="compositionally biased region" description="Low complexity" evidence="6">
    <location>
        <begin position="514"/>
        <end position="527"/>
    </location>
</feature>
<sequence>MAQSTIMNWSLTVKHISLILAVLSSFLQSTLCLYQEGQIATDDNWIFLARFCFLSDIGRLRFEVQYPQSFQTQNLILYYDEPDQWPSVYPLDTAPLQTCLEKESVLKPENHQVVNLTTSYVWSGCALLETESTSDWRRLFGDTHYFDCKGGRSFRSVRDRWWYIVISNCNAGQVRPPMVLGSWVLMNYKLTMTNGEDWWYKHFSADQFGILATDIAFLFLFMALFGCSAYVAMILTSRSLFHTTYKMYMCVLFLYILSLVFYIIFYADYANDGTEVQGLKFTARAFQSGADALFLLQLILMAKGYTITRGRLSHSGSVKITILMAIYCMLYAALFIYEVYAFDEGEVLYLYESPAGYVLVALRALTWLWFIYAIFFTLKHYPEKNSFYIPFFFCYTLWFLAMPIMTIIATLVMPKWWREKAMNAIELIIAFVAQLGFLILTRPSAANHNFPYHVRTSQVGVIDVPDGQVQNNPDAYQHHGYAANNVFQVDHQPNFTELFTVGQPNKYAQNQQPNGNTNGTVNGSSNGASHLPQRDVSSMFAAK</sequence>
<feature type="transmembrane region" description="Helical" evidence="7">
    <location>
        <begin position="215"/>
        <end position="235"/>
    </location>
</feature>
<dbReference type="InterPro" id="IPR053880">
    <property type="entry name" value="GPR180-like_N"/>
</dbReference>
<comment type="subcellular location">
    <subcellularLocation>
        <location evidence="1">Membrane</location>
        <topology evidence="1">Multi-pass membrane protein</topology>
    </subcellularLocation>
</comment>
<proteinExistence type="predicted"/>
<dbReference type="CTD" id="284339"/>
<evidence type="ECO:0000259" key="10">
    <source>
        <dbReference type="Pfam" id="PF21892"/>
    </source>
</evidence>
<name>A0A7M7SVM5_STRPU</name>
<dbReference type="AlphaFoldDB" id="A0A7M7SVM5"/>
<keyword evidence="2 7" id="KW-0812">Transmembrane</keyword>
<keyword evidence="12" id="KW-1185">Reference proteome</keyword>
<dbReference type="PANTHER" id="PTHR23252">
    <property type="entry name" value="INTIMAL THICKNESS RECEPTOR-RELATED"/>
    <property type="match status" value="1"/>
</dbReference>
<dbReference type="GO" id="GO:0019236">
    <property type="term" value="P:response to pheromone"/>
    <property type="evidence" value="ECO:0007669"/>
    <property type="project" value="InterPro"/>
</dbReference>
<feature type="transmembrane region" description="Helical" evidence="7">
    <location>
        <begin position="357"/>
        <end position="375"/>
    </location>
</feature>
<keyword evidence="5" id="KW-0325">Glycoprotein</keyword>
<keyword evidence="8" id="KW-0732">Signal</keyword>
<feature type="transmembrane region" description="Helical" evidence="7">
    <location>
        <begin position="421"/>
        <end position="440"/>
    </location>
</feature>
<dbReference type="InterPro" id="IPR019336">
    <property type="entry name" value="GPR180/TMEM145_TM"/>
</dbReference>
<keyword evidence="4 7" id="KW-0472">Membrane</keyword>
<feature type="transmembrane region" description="Helical" evidence="7">
    <location>
        <begin position="387"/>
        <end position="409"/>
    </location>
</feature>
<dbReference type="Proteomes" id="UP000007110">
    <property type="component" value="Unassembled WGS sequence"/>
</dbReference>
<feature type="region of interest" description="Disordered" evidence="6">
    <location>
        <begin position="506"/>
        <end position="543"/>
    </location>
</feature>
<dbReference type="InParanoid" id="A0A7M7SVM5"/>
<evidence type="ECO:0000256" key="3">
    <source>
        <dbReference type="ARBA" id="ARBA00022989"/>
    </source>
</evidence>
<feature type="signal peptide" evidence="8">
    <location>
        <begin position="1"/>
        <end position="32"/>
    </location>
</feature>
<dbReference type="RefSeq" id="XP_030834515.1">
    <property type="nucleotide sequence ID" value="XM_030978655.1"/>
</dbReference>
<feature type="transmembrane region" description="Helical" evidence="7">
    <location>
        <begin position="318"/>
        <end position="337"/>
    </location>
</feature>
<feature type="domain" description="GPR180/TMEM145 transmembrane" evidence="9">
    <location>
        <begin position="217"/>
        <end position="434"/>
    </location>
</feature>
<dbReference type="PANTHER" id="PTHR23252:SF24">
    <property type="entry name" value="TRANSMEMBRANE PROTEIN 145"/>
    <property type="match status" value="1"/>
</dbReference>
<dbReference type="GO" id="GO:0016020">
    <property type="term" value="C:membrane"/>
    <property type="evidence" value="ECO:0007669"/>
    <property type="project" value="UniProtKB-SubCell"/>
</dbReference>
<evidence type="ECO:0000256" key="7">
    <source>
        <dbReference type="SAM" id="Phobius"/>
    </source>
</evidence>
<dbReference type="GeneID" id="100889471"/>
<evidence type="ECO:0000256" key="5">
    <source>
        <dbReference type="ARBA" id="ARBA00023180"/>
    </source>
</evidence>
<reference evidence="12" key="1">
    <citation type="submission" date="2015-02" db="EMBL/GenBank/DDBJ databases">
        <title>Genome sequencing for Strongylocentrotus purpuratus.</title>
        <authorList>
            <person name="Murali S."/>
            <person name="Liu Y."/>
            <person name="Vee V."/>
            <person name="English A."/>
            <person name="Wang M."/>
            <person name="Skinner E."/>
            <person name="Han Y."/>
            <person name="Muzny D.M."/>
            <person name="Worley K.C."/>
            <person name="Gibbs R.A."/>
        </authorList>
    </citation>
    <scope>NUCLEOTIDE SEQUENCE</scope>
</reference>
<dbReference type="GO" id="GO:0007186">
    <property type="term" value="P:G protein-coupled receptor signaling pathway"/>
    <property type="evidence" value="ECO:0007669"/>
    <property type="project" value="InterPro"/>
</dbReference>
<evidence type="ECO:0000259" key="9">
    <source>
        <dbReference type="Pfam" id="PF10192"/>
    </source>
</evidence>
<feature type="chain" id="PRO_5029462217" description="Transmembrane protein 145" evidence="8">
    <location>
        <begin position="33"/>
        <end position="543"/>
    </location>
</feature>
<dbReference type="OMA" id="PTIYAVM"/>
<feature type="domain" description="GPR180-like N-terminal" evidence="10">
    <location>
        <begin position="36"/>
        <end position="171"/>
    </location>
</feature>
<evidence type="ECO:0000256" key="1">
    <source>
        <dbReference type="ARBA" id="ARBA00004141"/>
    </source>
</evidence>
<protein>
    <recommendedName>
        <fullName evidence="13">Transmembrane protein 145</fullName>
    </recommendedName>
</protein>
<evidence type="ECO:0000256" key="6">
    <source>
        <dbReference type="SAM" id="MobiDB-lite"/>
    </source>
</evidence>
<dbReference type="EnsemblMetazoa" id="XM_030978655">
    <property type="protein sequence ID" value="XP_030834515"/>
    <property type="gene ID" value="LOC100889471"/>
</dbReference>
<evidence type="ECO:0000256" key="8">
    <source>
        <dbReference type="SAM" id="SignalP"/>
    </source>
</evidence>
<reference evidence="11" key="2">
    <citation type="submission" date="2021-01" db="UniProtKB">
        <authorList>
            <consortium name="EnsemblMetazoa"/>
        </authorList>
    </citation>
    <scope>IDENTIFICATION</scope>
</reference>